<proteinExistence type="predicted"/>
<reference evidence="2" key="1">
    <citation type="submission" date="2023-03" db="EMBL/GenBank/DDBJ databases">
        <title>Massive genome expansion in bonnet fungi (Mycena s.s.) driven by repeated elements and novel gene families across ecological guilds.</title>
        <authorList>
            <consortium name="Lawrence Berkeley National Laboratory"/>
            <person name="Harder C.B."/>
            <person name="Miyauchi S."/>
            <person name="Viragh M."/>
            <person name="Kuo A."/>
            <person name="Thoen E."/>
            <person name="Andreopoulos B."/>
            <person name="Lu D."/>
            <person name="Skrede I."/>
            <person name="Drula E."/>
            <person name="Henrissat B."/>
            <person name="Morin E."/>
            <person name="Kohler A."/>
            <person name="Barry K."/>
            <person name="LaButti K."/>
            <person name="Morin E."/>
            <person name="Salamov A."/>
            <person name="Lipzen A."/>
            <person name="Mereny Z."/>
            <person name="Hegedus B."/>
            <person name="Baldrian P."/>
            <person name="Stursova M."/>
            <person name="Weitz H."/>
            <person name="Taylor A."/>
            <person name="Grigoriev I.V."/>
            <person name="Nagy L.G."/>
            <person name="Martin F."/>
            <person name="Kauserud H."/>
        </authorList>
    </citation>
    <scope>NUCLEOTIDE SEQUENCE</scope>
    <source>
        <strain evidence="2">CBHHK182m</strain>
    </source>
</reference>
<keyword evidence="3" id="KW-1185">Reference proteome</keyword>
<dbReference type="AlphaFoldDB" id="A0AAD7I6K6"/>
<feature type="region of interest" description="Disordered" evidence="1">
    <location>
        <begin position="117"/>
        <end position="147"/>
    </location>
</feature>
<dbReference type="Proteomes" id="UP001215598">
    <property type="component" value="Unassembled WGS sequence"/>
</dbReference>
<gene>
    <name evidence="2" type="ORF">B0H16DRAFT_1731459</name>
</gene>
<feature type="region of interest" description="Disordered" evidence="1">
    <location>
        <begin position="63"/>
        <end position="84"/>
    </location>
</feature>
<feature type="region of interest" description="Disordered" evidence="1">
    <location>
        <begin position="1"/>
        <end position="26"/>
    </location>
</feature>
<name>A0AAD7I6K6_9AGAR</name>
<comment type="caution">
    <text evidence="2">The sequence shown here is derived from an EMBL/GenBank/DDBJ whole genome shotgun (WGS) entry which is preliminary data.</text>
</comment>
<sequence length="147" mass="16289">MIVHDHLHTLTSKEAPGPKSATLSRRVRTPRTAAVRSSRSRCGHLMLAHGLHPWRVPRPTRAHNAAPQERTHLAPAHPSPHARTRPHVHAQFHTNFPQLGVHAAASHLHIAHTSNRAHLHSVAHDRRSPLPRSPPCRTAHTHPPALS</sequence>
<evidence type="ECO:0000313" key="3">
    <source>
        <dbReference type="Proteomes" id="UP001215598"/>
    </source>
</evidence>
<evidence type="ECO:0000313" key="2">
    <source>
        <dbReference type="EMBL" id="KAJ7735197.1"/>
    </source>
</evidence>
<organism evidence="2 3">
    <name type="scientific">Mycena metata</name>
    <dbReference type="NCBI Taxonomy" id="1033252"/>
    <lineage>
        <taxon>Eukaryota</taxon>
        <taxon>Fungi</taxon>
        <taxon>Dikarya</taxon>
        <taxon>Basidiomycota</taxon>
        <taxon>Agaricomycotina</taxon>
        <taxon>Agaricomycetes</taxon>
        <taxon>Agaricomycetidae</taxon>
        <taxon>Agaricales</taxon>
        <taxon>Marasmiineae</taxon>
        <taxon>Mycenaceae</taxon>
        <taxon>Mycena</taxon>
    </lineage>
</organism>
<accession>A0AAD7I6K6</accession>
<protein>
    <submittedName>
        <fullName evidence="2">Uncharacterized protein</fullName>
    </submittedName>
</protein>
<evidence type="ECO:0000256" key="1">
    <source>
        <dbReference type="SAM" id="MobiDB-lite"/>
    </source>
</evidence>
<dbReference type="EMBL" id="JARKIB010000128">
    <property type="protein sequence ID" value="KAJ7735197.1"/>
    <property type="molecule type" value="Genomic_DNA"/>
</dbReference>